<feature type="domain" description="SCP" evidence="5">
    <location>
        <begin position="57"/>
        <end position="217"/>
    </location>
</feature>
<dbReference type="VEuPathDB" id="VectorBase:ASIS001015"/>
<gene>
    <name evidence="6" type="ORF">ZHAS_00018533</name>
</gene>
<dbReference type="SMART" id="SM00198">
    <property type="entry name" value="SCP"/>
    <property type="match status" value="1"/>
</dbReference>
<dbReference type="Proteomes" id="UP000030765">
    <property type="component" value="Unassembled WGS sequence"/>
</dbReference>
<accession>A0A084WJV1</accession>
<keyword evidence="4" id="KW-0732">Signal</keyword>
<proteinExistence type="inferred from homology"/>
<keyword evidence="8" id="KW-1185">Reference proteome</keyword>
<dbReference type="STRING" id="74873.A0A084WJV1"/>
<sequence length="249" mass="26994">MDTFMLSCFFLAGRYPDYCTNSYCVAGLKNVGCDPPPITGGVACSGKNSTVVELSQTDRIDFMDGLNNARHRIARGRFAPIFPTAKRMLKLHWSATLAAQAGHNARGCVFKKDECRNTPRFSDVGQSVVLLEIPDSDSYSTLDLWSILLLETDNEFSKYLSGAASSSSYSASAGVENVSNFVNDRSFKVGCAVQHWLEDGGAKMFYMVCNFSANLIEGEPLYTFGATATGCVSGTDIDYPALCSAKEVP</sequence>
<evidence type="ECO:0000256" key="4">
    <source>
        <dbReference type="ARBA" id="ARBA00022729"/>
    </source>
</evidence>
<dbReference type="OMA" id="MAWCEEL"/>
<protein>
    <submittedName>
        <fullName evidence="6">AGAP006417-PA-like protein</fullName>
    </submittedName>
    <submittedName>
        <fullName evidence="7">SCP domain-containing protein</fullName>
    </submittedName>
</protein>
<dbReference type="EnsemblMetazoa" id="ASIC018533-RA">
    <property type="protein sequence ID" value="ASIC018533-PA"/>
    <property type="gene ID" value="ASIC018533"/>
</dbReference>
<name>A0A084WJV1_ANOSI</name>
<reference evidence="6 8" key="1">
    <citation type="journal article" date="2014" name="BMC Genomics">
        <title>Genome sequence of Anopheles sinensis provides insight into genetics basis of mosquito competence for malaria parasites.</title>
        <authorList>
            <person name="Zhou D."/>
            <person name="Zhang D."/>
            <person name="Ding G."/>
            <person name="Shi L."/>
            <person name="Hou Q."/>
            <person name="Ye Y."/>
            <person name="Xu Y."/>
            <person name="Zhou H."/>
            <person name="Xiong C."/>
            <person name="Li S."/>
            <person name="Yu J."/>
            <person name="Hong S."/>
            <person name="Yu X."/>
            <person name="Zou P."/>
            <person name="Chen C."/>
            <person name="Chang X."/>
            <person name="Wang W."/>
            <person name="Lv Y."/>
            <person name="Sun Y."/>
            <person name="Ma L."/>
            <person name="Shen B."/>
            <person name="Zhu C."/>
        </authorList>
    </citation>
    <scope>NUCLEOTIDE SEQUENCE [LARGE SCALE GENOMIC DNA]</scope>
</reference>
<evidence type="ECO:0000256" key="1">
    <source>
        <dbReference type="ARBA" id="ARBA00004613"/>
    </source>
</evidence>
<comment type="subcellular location">
    <subcellularLocation>
        <location evidence="1">Secreted</location>
    </subcellularLocation>
</comment>
<dbReference type="SUPFAM" id="SSF55797">
    <property type="entry name" value="PR-1-like"/>
    <property type="match status" value="1"/>
</dbReference>
<dbReference type="Pfam" id="PF00188">
    <property type="entry name" value="CAP"/>
    <property type="match status" value="1"/>
</dbReference>
<dbReference type="OrthoDB" id="414826at2759"/>
<organism evidence="6">
    <name type="scientific">Anopheles sinensis</name>
    <name type="common">Mosquito</name>
    <dbReference type="NCBI Taxonomy" id="74873"/>
    <lineage>
        <taxon>Eukaryota</taxon>
        <taxon>Metazoa</taxon>
        <taxon>Ecdysozoa</taxon>
        <taxon>Arthropoda</taxon>
        <taxon>Hexapoda</taxon>
        <taxon>Insecta</taxon>
        <taxon>Pterygota</taxon>
        <taxon>Neoptera</taxon>
        <taxon>Endopterygota</taxon>
        <taxon>Diptera</taxon>
        <taxon>Nematocera</taxon>
        <taxon>Culicoidea</taxon>
        <taxon>Culicidae</taxon>
        <taxon>Anophelinae</taxon>
        <taxon>Anopheles</taxon>
    </lineage>
</organism>
<dbReference type="InterPro" id="IPR014044">
    <property type="entry name" value="CAP_dom"/>
</dbReference>
<comment type="similarity">
    <text evidence="2">Belongs to the CRISP family.</text>
</comment>
<keyword evidence="3" id="KW-0964">Secreted</keyword>
<evidence type="ECO:0000256" key="3">
    <source>
        <dbReference type="ARBA" id="ARBA00022525"/>
    </source>
</evidence>
<dbReference type="CDD" id="cd05380">
    <property type="entry name" value="CAP_euk"/>
    <property type="match status" value="1"/>
</dbReference>
<dbReference type="GO" id="GO:0005576">
    <property type="term" value="C:extracellular region"/>
    <property type="evidence" value="ECO:0007669"/>
    <property type="project" value="UniProtKB-SubCell"/>
</dbReference>
<evidence type="ECO:0000259" key="5">
    <source>
        <dbReference type="SMART" id="SM00198"/>
    </source>
</evidence>
<reference evidence="7" key="2">
    <citation type="submission" date="2020-05" db="UniProtKB">
        <authorList>
            <consortium name="EnsemblMetazoa"/>
        </authorList>
    </citation>
    <scope>IDENTIFICATION</scope>
</reference>
<dbReference type="VEuPathDB" id="VectorBase:ASIC018533"/>
<dbReference type="Gene3D" id="3.40.33.10">
    <property type="entry name" value="CAP"/>
    <property type="match status" value="1"/>
</dbReference>
<evidence type="ECO:0000256" key="2">
    <source>
        <dbReference type="ARBA" id="ARBA00009923"/>
    </source>
</evidence>
<dbReference type="EMBL" id="ATLV01024076">
    <property type="status" value="NOT_ANNOTATED_CDS"/>
    <property type="molecule type" value="Genomic_DNA"/>
</dbReference>
<dbReference type="InterPro" id="IPR034763">
    <property type="entry name" value="P14a_insect"/>
</dbReference>
<dbReference type="PIRSF" id="PIRSF038921">
    <property type="entry name" value="P14a"/>
    <property type="match status" value="1"/>
</dbReference>
<dbReference type="InterPro" id="IPR035940">
    <property type="entry name" value="CAP_sf"/>
</dbReference>
<dbReference type="EMBL" id="KE525348">
    <property type="protein sequence ID" value="KFB50495.1"/>
    <property type="molecule type" value="Genomic_DNA"/>
</dbReference>
<dbReference type="AlphaFoldDB" id="A0A084WJV1"/>
<evidence type="ECO:0000313" key="8">
    <source>
        <dbReference type="Proteomes" id="UP000030765"/>
    </source>
</evidence>
<evidence type="ECO:0000313" key="6">
    <source>
        <dbReference type="EMBL" id="KFB50495.1"/>
    </source>
</evidence>
<evidence type="ECO:0000313" key="7">
    <source>
        <dbReference type="EnsemblMetazoa" id="ASIC018533-PA"/>
    </source>
</evidence>